<dbReference type="InterPro" id="IPR052748">
    <property type="entry name" value="ISR_Activator"/>
</dbReference>
<organism evidence="2 3">
    <name type="scientific">Haemophilus influenzae (strain PittGG)</name>
    <dbReference type="NCBI Taxonomy" id="374931"/>
    <lineage>
        <taxon>Bacteria</taxon>
        <taxon>Pseudomonadati</taxon>
        <taxon>Pseudomonadota</taxon>
        <taxon>Gammaproteobacteria</taxon>
        <taxon>Pasteurellales</taxon>
        <taxon>Pasteurellaceae</taxon>
        <taxon>Haemophilus</taxon>
    </lineage>
</organism>
<gene>
    <name evidence="2" type="ordered locus">CGSHiGG_02010</name>
</gene>
<dbReference type="EMBL" id="CP000672">
    <property type="protein sequence ID" value="ABQ99454.1"/>
    <property type="molecule type" value="Genomic_DNA"/>
</dbReference>
<keyword evidence="1" id="KW-0732">Signal</keyword>
<dbReference type="SMART" id="SM00671">
    <property type="entry name" value="SEL1"/>
    <property type="match status" value="4"/>
</dbReference>
<dbReference type="InterPro" id="IPR006597">
    <property type="entry name" value="Sel1-like"/>
</dbReference>
<evidence type="ECO:0000313" key="2">
    <source>
        <dbReference type="EMBL" id="ABQ99454.1"/>
    </source>
</evidence>
<reference evidence="2 3" key="1">
    <citation type="journal article" date="2007" name="Genome Biol.">
        <title>Characterization and modeling of the Haemophilus influenzae core and supragenomes based on the complete genomic sequences of Rd and 12 clinical nontypeable strains.</title>
        <authorList>
            <person name="Hogg J.S."/>
            <person name="Hu F.Z."/>
            <person name="Janto B."/>
            <person name="Boissy R."/>
            <person name="Hayes J."/>
            <person name="Keefe R."/>
            <person name="Post J.C."/>
            <person name="Ehrlich G.D."/>
        </authorList>
    </citation>
    <scope>NUCLEOTIDE SEQUENCE [LARGE SCALE GENOMIC DNA]</scope>
    <source>
        <strain evidence="2 3">PittGG</strain>
    </source>
</reference>
<dbReference type="Pfam" id="PF13432">
    <property type="entry name" value="TPR_16"/>
    <property type="match status" value="1"/>
</dbReference>
<dbReference type="InterPro" id="IPR011990">
    <property type="entry name" value="TPR-like_helical_dom_sf"/>
</dbReference>
<evidence type="ECO:0008006" key="4">
    <source>
        <dbReference type="Google" id="ProtNLM"/>
    </source>
</evidence>
<dbReference type="SUPFAM" id="SSF81901">
    <property type="entry name" value="HCP-like"/>
    <property type="match status" value="1"/>
</dbReference>
<name>A5UF99_HAEIG</name>
<sequence length="247" mass="27910">MNLIKTLVTTVFLSSSVFSFHSIAWANTAEKQFQQGFSAYEKGDYKTALNLWLPLAQQGNMNAQYNLGLMYENGNGVKQSDFEAVKWYRKAAEQGESSSQFNLGVKYYKGEGVKQDKIQAKKWFGKACDNGETKGCNNYRALNEENSYLTKMNKPSLNELISLAQQGNMNAQYLLGQSYYRTKNYSSAAYWFQMAADRGHKRAQTILAGMYHLGKGVPQNILMARNLSQDACNHGISQACEIYRNLQ</sequence>
<dbReference type="PANTHER" id="PTHR45011">
    <property type="entry name" value="DAP3-BINDING CELL DEATH ENHANCER 1"/>
    <property type="match status" value="1"/>
</dbReference>
<dbReference type="PANTHER" id="PTHR45011:SF1">
    <property type="entry name" value="DAP3-BINDING CELL DEATH ENHANCER 1"/>
    <property type="match status" value="1"/>
</dbReference>
<dbReference type="HOGENOM" id="CLU_000288_36_7_6"/>
<protein>
    <recommendedName>
        <fullName evidence="4">Sel1 repeat family protein</fullName>
    </recommendedName>
</protein>
<evidence type="ECO:0000256" key="1">
    <source>
        <dbReference type="SAM" id="SignalP"/>
    </source>
</evidence>
<accession>A5UF99</accession>
<dbReference type="Pfam" id="PF08238">
    <property type="entry name" value="Sel1"/>
    <property type="match status" value="3"/>
</dbReference>
<feature type="signal peptide" evidence="1">
    <location>
        <begin position="1"/>
        <end position="26"/>
    </location>
</feature>
<dbReference type="KEGG" id="hiq:CGSHiGG_02010"/>
<proteinExistence type="predicted"/>
<dbReference type="Proteomes" id="UP000001990">
    <property type="component" value="Chromosome"/>
</dbReference>
<feature type="chain" id="PRO_5002685795" description="Sel1 repeat family protein" evidence="1">
    <location>
        <begin position="27"/>
        <end position="247"/>
    </location>
</feature>
<dbReference type="AlphaFoldDB" id="A5UF99"/>
<dbReference type="Gene3D" id="1.25.40.10">
    <property type="entry name" value="Tetratricopeptide repeat domain"/>
    <property type="match status" value="2"/>
</dbReference>
<evidence type="ECO:0000313" key="3">
    <source>
        <dbReference type="Proteomes" id="UP000001990"/>
    </source>
</evidence>